<dbReference type="Pfam" id="PF01699">
    <property type="entry name" value="Na_Ca_ex"/>
    <property type="match status" value="2"/>
</dbReference>
<feature type="domain" description="Sodium/calcium exchanger membrane region" evidence="10">
    <location>
        <begin position="558"/>
        <end position="698"/>
    </location>
</feature>
<feature type="transmembrane region" description="Helical" evidence="9">
    <location>
        <begin position="243"/>
        <end position="265"/>
    </location>
</feature>
<feature type="transmembrane region" description="Helical" evidence="9">
    <location>
        <begin position="655"/>
        <end position="676"/>
    </location>
</feature>
<feature type="transmembrane region" description="Helical" evidence="9">
    <location>
        <begin position="285"/>
        <end position="304"/>
    </location>
</feature>
<feature type="region of interest" description="Disordered" evidence="8">
    <location>
        <begin position="1"/>
        <end position="83"/>
    </location>
</feature>
<dbReference type="OrthoDB" id="1699231at2759"/>
<feature type="compositionally biased region" description="Low complexity" evidence="8">
    <location>
        <begin position="446"/>
        <end position="462"/>
    </location>
</feature>
<feature type="compositionally biased region" description="Acidic residues" evidence="8">
    <location>
        <begin position="131"/>
        <end position="140"/>
    </location>
</feature>
<feature type="transmembrane region" description="Helical" evidence="9">
    <location>
        <begin position="336"/>
        <end position="359"/>
    </location>
</feature>
<feature type="transmembrane region" description="Helical" evidence="9">
    <location>
        <begin position="626"/>
        <end position="649"/>
    </location>
</feature>
<feature type="compositionally biased region" description="Low complexity" evidence="8">
    <location>
        <begin position="390"/>
        <end position="406"/>
    </location>
</feature>
<dbReference type="GO" id="GO:0000329">
    <property type="term" value="C:fungal-type vacuole membrane"/>
    <property type="evidence" value="ECO:0007669"/>
    <property type="project" value="TreeGrafter"/>
</dbReference>
<evidence type="ECO:0000256" key="2">
    <source>
        <dbReference type="ARBA" id="ARBA00008170"/>
    </source>
</evidence>
<dbReference type="Proteomes" id="UP000279259">
    <property type="component" value="Unassembled WGS sequence"/>
</dbReference>
<evidence type="ECO:0000313" key="11">
    <source>
        <dbReference type="EMBL" id="RSH85568.1"/>
    </source>
</evidence>
<feature type="compositionally biased region" description="Basic residues" evidence="8">
    <location>
        <begin position="409"/>
        <end position="425"/>
    </location>
</feature>
<accession>A0A427Y372</accession>
<name>A0A427Y372_9TREE</name>
<dbReference type="STRING" id="1890683.A0A427Y372"/>
<dbReference type="AlphaFoldDB" id="A0A427Y372"/>
<keyword evidence="12" id="KW-1185">Reference proteome</keyword>
<comment type="subcellular location">
    <subcellularLocation>
        <location evidence="1">Endomembrane system</location>
        <topology evidence="1">Multi-pass membrane protein</topology>
    </subcellularLocation>
</comment>
<dbReference type="GO" id="GO:0006874">
    <property type="term" value="P:intracellular calcium ion homeostasis"/>
    <property type="evidence" value="ECO:0007669"/>
    <property type="project" value="TreeGrafter"/>
</dbReference>
<evidence type="ECO:0000256" key="7">
    <source>
        <dbReference type="ARBA" id="ARBA00023136"/>
    </source>
</evidence>
<feature type="transmembrane region" description="Helical" evidence="9">
    <location>
        <begin position="683"/>
        <end position="699"/>
    </location>
</feature>
<feature type="transmembrane region" description="Helical" evidence="9">
    <location>
        <begin position="183"/>
        <end position="203"/>
    </location>
</feature>
<reference evidence="11 12" key="1">
    <citation type="submission" date="2018-11" db="EMBL/GenBank/DDBJ databases">
        <title>Genome sequence of Saitozyma podzolica DSM 27192.</title>
        <authorList>
            <person name="Aliyu H."/>
            <person name="Gorte O."/>
            <person name="Ochsenreither K."/>
        </authorList>
    </citation>
    <scope>NUCLEOTIDE SEQUENCE [LARGE SCALE GENOMIC DNA]</scope>
    <source>
        <strain evidence="11 12">DSM 27192</strain>
    </source>
</reference>
<feature type="domain" description="Sodium/calcium exchanger membrane region" evidence="10">
    <location>
        <begin position="183"/>
        <end position="352"/>
    </location>
</feature>
<dbReference type="GO" id="GO:0012505">
    <property type="term" value="C:endomembrane system"/>
    <property type="evidence" value="ECO:0007669"/>
    <property type="project" value="UniProtKB-SubCell"/>
</dbReference>
<dbReference type="PANTHER" id="PTHR31503">
    <property type="entry name" value="VACUOLAR CALCIUM ION TRANSPORTER"/>
    <property type="match status" value="1"/>
</dbReference>
<feature type="transmembrane region" description="Helical" evidence="9">
    <location>
        <begin position="159"/>
        <end position="177"/>
    </location>
</feature>
<feature type="transmembrane region" description="Helical" evidence="9">
    <location>
        <begin position="552"/>
        <end position="573"/>
    </location>
</feature>
<evidence type="ECO:0000313" key="12">
    <source>
        <dbReference type="Proteomes" id="UP000279259"/>
    </source>
</evidence>
<feature type="compositionally biased region" description="Low complexity" evidence="8">
    <location>
        <begin position="27"/>
        <end position="45"/>
    </location>
</feature>
<dbReference type="GO" id="GO:0015369">
    <property type="term" value="F:calcium:proton antiporter activity"/>
    <property type="evidence" value="ECO:0007669"/>
    <property type="project" value="UniProtKB-ARBA"/>
</dbReference>
<evidence type="ECO:0000256" key="9">
    <source>
        <dbReference type="SAM" id="Phobius"/>
    </source>
</evidence>
<evidence type="ECO:0000256" key="8">
    <source>
        <dbReference type="SAM" id="MobiDB-lite"/>
    </source>
</evidence>
<dbReference type="EMBL" id="RSCD01000019">
    <property type="protein sequence ID" value="RSH85568.1"/>
    <property type="molecule type" value="Genomic_DNA"/>
</dbReference>
<keyword evidence="4 9" id="KW-0812">Transmembrane</keyword>
<sequence length="705" mass="76624">MVEHSLSIAEDPEPDIEPDIRRRSINHNHNQQQQHQAQPAQLQLPPQLPPLAGADGTIGEGTTVDFASISPNTTTPSHKTVHEHEQDVVDAGAHEHADRADRADLDWAEKGHQLGSIEERAGSAGCAPDQDRDDEADEADDKPVQPSWGTSIKNTIKHVPILCAVPIILPIAWALHFSHQSPVAVFITCLVAIVPLAGGLGFATEELALRVGEAWGGLLNASFGNAVELLIAILALVKGEIDIVQASMVGSILSNILLVLGMSYFAGGLRFHEQMYAIPGAQMQISLLSITVMAIALPAAYHYAYPSTQELVSATRAGSAPEGVELQNLLKMSRGLSFILLAVYAAFLCFQLYTHAYLFRIPRERQTHPLPGPTPSHERVFPIPDWVGSLADSSSTSSSASTSQGRHGQGGHRRNPFRRMRRWSIRSRDDEEQRQRQQQQHRNDSQEQIQSQLQTQTQLQRQGKQRDIERDGGGGIHVPIPESKTRTGATGGTGARLTSANLRVNTQAQAQATQYRTAPLAPTPIVQPVMKHGDDHDDDDDNDHAPRHPQPLISWWFAIGLLTAMTALAGVTAEFLVDSIDGLVATGNVSREFVGLILLPVIGNSVEHVTAVTVSVKDKLNLSMSIAVGSSIQVSLCILPVLVLIGWAIGQPMTLFFDVFETISLVISVLLVNFAISDGRTNYLEGFVMMMAFLSIALVCCPTRY</sequence>
<evidence type="ECO:0000256" key="5">
    <source>
        <dbReference type="ARBA" id="ARBA00022989"/>
    </source>
</evidence>
<keyword evidence="3" id="KW-0813">Transport</keyword>
<feature type="region of interest" description="Disordered" evidence="8">
    <location>
        <begin position="116"/>
        <end position="148"/>
    </location>
</feature>
<proteinExistence type="inferred from homology"/>
<keyword evidence="7 9" id="KW-0472">Membrane</keyword>
<organism evidence="11 12">
    <name type="scientific">Saitozyma podzolica</name>
    <dbReference type="NCBI Taxonomy" id="1890683"/>
    <lineage>
        <taxon>Eukaryota</taxon>
        <taxon>Fungi</taxon>
        <taxon>Dikarya</taxon>
        <taxon>Basidiomycota</taxon>
        <taxon>Agaricomycotina</taxon>
        <taxon>Tremellomycetes</taxon>
        <taxon>Tremellales</taxon>
        <taxon>Trimorphomycetaceae</taxon>
        <taxon>Saitozyma</taxon>
    </lineage>
</organism>
<feature type="transmembrane region" description="Helical" evidence="9">
    <location>
        <begin position="593"/>
        <end position="614"/>
    </location>
</feature>
<feature type="compositionally biased region" description="Polar residues" evidence="8">
    <location>
        <begin position="69"/>
        <end position="78"/>
    </location>
</feature>
<keyword evidence="6" id="KW-0406">Ion transport</keyword>
<keyword evidence="5 9" id="KW-1133">Transmembrane helix</keyword>
<dbReference type="PANTHER" id="PTHR31503:SF20">
    <property type="entry name" value="CA(2+)_H(+) EXCHANGER, PUTATIVE (EUROFUNG)-RELATED"/>
    <property type="match status" value="1"/>
</dbReference>
<feature type="transmembrane region" description="Helical" evidence="9">
    <location>
        <begin position="215"/>
        <end position="237"/>
    </location>
</feature>
<dbReference type="InterPro" id="IPR004837">
    <property type="entry name" value="NaCa_Exmemb"/>
</dbReference>
<feature type="compositionally biased region" description="Basic and acidic residues" evidence="8">
    <location>
        <begin position="426"/>
        <end position="445"/>
    </location>
</feature>
<dbReference type="InterPro" id="IPR004713">
    <property type="entry name" value="CaH_exchang"/>
</dbReference>
<dbReference type="Gene3D" id="1.20.1420.30">
    <property type="entry name" value="NCX, central ion-binding region"/>
    <property type="match status" value="2"/>
</dbReference>
<dbReference type="FunFam" id="1.20.1420.30:FF:000024">
    <property type="entry name" value="Calcium/proton exchanger, variant"/>
    <property type="match status" value="1"/>
</dbReference>
<dbReference type="InterPro" id="IPR044880">
    <property type="entry name" value="NCX_ion-bd_dom_sf"/>
</dbReference>
<evidence type="ECO:0000256" key="1">
    <source>
        <dbReference type="ARBA" id="ARBA00004127"/>
    </source>
</evidence>
<feature type="region of interest" description="Disordered" evidence="8">
    <location>
        <begin position="390"/>
        <end position="498"/>
    </location>
</feature>
<protein>
    <recommendedName>
        <fullName evidence="10">Sodium/calcium exchanger membrane region domain-containing protein</fullName>
    </recommendedName>
</protein>
<comment type="caution">
    <text evidence="11">The sequence shown here is derived from an EMBL/GenBank/DDBJ whole genome shotgun (WGS) entry which is preliminary data.</text>
</comment>
<evidence type="ECO:0000256" key="6">
    <source>
        <dbReference type="ARBA" id="ARBA00023065"/>
    </source>
</evidence>
<evidence type="ECO:0000259" key="10">
    <source>
        <dbReference type="Pfam" id="PF01699"/>
    </source>
</evidence>
<feature type="region of interest" description="Disordered" evidence="8">
    <location>
        <begin position="510"/>
        <end position="547"/>
    </location>
</feature>
<comment type="similarity">
    <text evidence="2">Belongs to the Ca(2+):cation antiporter (CaCA) (TC 2.A.19) family.</text>
</comment>
<gene>
    <name evidence="11" type="ORF">EHS25_003707</name>
</gene>
<evidence type="ECO:0000256" key="4">
    <source>
        <dbReference type="ARBA" id="ARBA00022692"/>
    </source>
</evidence>
<evidence type="ECO:0000256" key="3">
    <source>
        <dbReference type="ARBA" id="ARBA00022448"/>
    </source>
</evidence>